<dbReference type="Pfam" id="PF18029">
    <property type="entry name" value="Glyoxalase_6"/>
    <property type="match status" value="1"/>
</dbReference>
<dbReference type="CDD" id="cd06587">
    <property type="entry name" value="VOC"/>
    <property type="match status" value="1"/>
</dbReference>
<evidence type="ECO:0000313" key="2">
    <source>
        <dbReference type="EMBL" id="NJP99876.1"/>
    </source>
</evidence>
<dbReference type="InterPro" id="IPR029068">
    <property type="entry name" value="Glyas_Bleomycin-R_OHBP_Dase"/>
</dbReference>
<evidence type="ECO:0000259" key="1">
    <source>
        <dbReference type="PROSITE" id="PS51819"/>
    </source>
</evidence>
<dbReference type="RefSeq" id="WP_168100494.1">
    <property type="nucleotide sequence ID" value="NZ_JAATEN010000003.1"/>
</dbReference>
<dbReference type="InterPro" id="IPR037523">
    <property type="entry name" value="VOC_core"/>
</dbReference>
<dbReference type="Proteomes" id="UP000695264">
    <property type="component" value="Unassembled WGS sequence"/>
</dbReference>
<comment type="caution">
    <text evidence="2">The sequence shown here is derived from an EMBL/GenBank/DDBJ whole genome shotgun (WGS) entry which is preliminary data.</text>
</comment>
<dbReference type="PANTHER" id="PTHR35908">
    <property type="entry name" value="HYPOTHETICAL FUSION PROTEIN"/>
    <property type="match status" value="1"/>
</dbReference>
<proteinExistence type="predicted"/>
<feature type="domain" description="VOC" evidence="1">
    <location>
        <begin position="8"/>
        <end position="131"/>
    </location>
</feature>
<keyword evidence="3" id="KW-1185">Reference proteome</keyword>
<dbReference type="SUPFAM" id="SSF54593">
    <property type="entry name" value="Glyoxalase/Bleomycin resistance protein/Dihydroxybiphenyl dioxygenase"/>
    <property type="match status" value="1"/>
</dbReference>
<accession>A0ABX1BWP8</accession>
<dbReference type="InterPro" id="IPR041581">
    <property type="entry name" value="Glyoxalase_6"/>
</dbReference>
<reference evidence="2 3" key="1">
    <citation type="submission" date="2020-03" db="EMBL/GenBank/DDBJ databases">
        <title>WGS of actinomycetes isolated from Thailand.</title>
        <authorList>
            <person name="Thawai C."/>
        </authorList>
    </citation>
    <scope>NUCLEOTIDE SEQUENCE [LARGE SCALE GENOMIC DNA]</scope>
    <source>
        <strain evidence="2 3">PLAI 1-29</strain>
    </source>
</reference>
<dbReference type="Gene3D" id="3.10.180.10">
    <property type="entry name" value="2,3-Dihydroxybiphenyl 1,2-Dioxygenase, domain 1"/>
    <property type="match status" value="1"/>
</dbReference>
<sequence>METSPRFTLASTTLDAPDARELAGFYRALLGWQVKEDVADWVLLTSPGGGAGVSFQTEPEFVRPVWPTAPGEPQMMAHLDIEVDDLPSAVAHATSLGAVLADFQPQDGVRVLLDPVGHPFCLFIHEAPDAG</sequence>
<organism evidence="2 3">
    <name type="scientific">Streptomyces zingiberis</name>
    <dbReference type="NCBI Taxonomy" id="2053010"/>
    <lineage>
        <taxon>Bacteria</taxon>
        <taxon>Bacillati</taxon>
        <taxon>Actinomycetota</taxon>
        <taxon>Actinomycetes</taxon>
        <taxon>Kitasatosporales</taxon>
        <taxon>Streptomycetaceae</taxon>
        <taxon>Streptomyces</taxon>
    </lineage>
</organism>
<gene>
    <name evidence="2" type="ORF">HCK00_04805</name>
</gene>
<dbReference type="PANTHER" id="PTHR35908:SF1">
    <property type="entry name" value="CONSERVED PROTEIN"/>
    <property type="match status" value="1"/>
</dbReference>
<evidence type="ECO:0000313" key="3">
    <source>
        <dbReference type="Proteomes" id="UP000695264"/>
    </source>
</evidence>
<dbReference type="EMBL" id="JAATEN010000003">
    <property type="protein sequence ID" value="NJP99876.1"/>
    <property type="molecule type" value="Genomic_DNA"/>
</dbReference>
<dbReference type="PROSITE" id="PS51819">
    <property type="entry name" value="VOC"/>
    <property type="match status" value="1"/>
</dbReference>
<name>A0ABX1BWP8_9ACTN</name>
<protein>
    <submittedName>
        <fullName evidence="2">VOC family protein</fullName>
    </submittedName>
</protein>